<dbReference type="InterPro" id="IPR046335">
    <property type="entry name" value="LacI/GalR-like_sensor"/>
</dbReference>
<dbReference type="GO" id="GO:0003677">
    <property type="term" value="F:DNA binding"/>
    <property type="evidence" value="ECO:0007669"/>
    <property type="project" value="UniProtKB-KW"/>
</dbReference>
<keyword evidence="3" id="KW-0804">Transcription</keyword>
<dbReference type="CDD" id="cd06267">
    <property type="entry name" value="PBP1_LacI_sugar_binding-like"/>
    <property type="match status" value="1"/>
</dbReference>
<evidence type="ECO:0000256" key="3">
    <source>
        <dbReference type="ARBA" id="ARBA00023163"/>
    </source>
</evidence>
<name>A0ABP9GRX4_9ACTN</name>
<dbReference type="Proteomes" id="UP001500466">
    <property type="component" value="Unassembled WGS sequence"/>
</dbReference>
<protein>
    <submittedName>
        <fullName evidence="5">LacI family DNA-binding transcriptional regulator</fullName>
    </submittedName>
</protein>
<evidence type="ECO:0000256" key="1">
    <source>
        <dbReference type="ARBA" id="ARBA00023015"/>
    </source>
</evidence>
<dbReference type="Pfam" id="PF13377">
    <property type="entry name" value="Peripla_BP_3"/>
    <property type="match status" value="1"/>
</dbReference>
<keyword evidence="2 5" id="KW-0238">DNA-binding</keyword>
<comment type="caution">
    <text evidence="5">The sequence shown here is derived from an EMBL/GenBank/DDBJ whole genome shotgun (WGS) entry which is preliminary data.</text>
</comment>
<dbReference type="Pfam" id="PF00356">
    <property type="entry name" value="LacI"/>
    <property type="match status" value="1"/>
</dbReference>
<dbReference type="EMBL" id="BAABHS010000003">
    <property type="protein sequence ID" value="GAA4951421.1"/>
    <property type="molecule type" value="Genomic_DNA"/>
</dbReference>
<dbReference type="Gene3D" id="3.40.50.2300">
    <property type="match status" value="2"/>
</dbReference>
<dbReference type="InterPro" id="IPR000843">
    <property type="entry name" value="HTH_LacI"/>
</dbReference>
<dbReference type="InterPro" id="IPR028082">
    <property type="entry name" value="Peripla_BP_I"/>
</dbReference>
<sequence length="391" mass="40591">MRKTVSSQKEAHGGHLAPRTALMSVAMTVDQGVPARRPARVGIRDVAAAAGVSITTVSDALNGKGRLPDSTRVHVREVADRLGYRPSAAARTLRTGRSGLIGLTTTNHAAEPFALTEYGWFTELVRAATGAALDRGYALVVLPTSSRHDVWSNVALDGTIVVDPAEDDPMVRELLRRGVPVVTGGHPGDSTVHGWVDIDHALAMDTVLGHFADAGAQRIAVLAAGEGTYARRSVAAYQAWCAEHGREPLIETYVLGRPGAAGEAAGRLFDRPAGERPDAVYGIQEGCGAELLAAARTRGLRVPEDVLVAGCGEDAAATSGDPALTTLSLQPRVAGSSAVELLVGVIEDDAQGPGTRIPAQRTVPIRLSVRDSSARTAAARSGQGVQAVPGG</sequence>
<dbReference type="SUPFAM" id="SSF47413">
    <property type="entry name" value="lambda repressor-like DNA-binding domains"/>
    <property type="match status" value="1"/>
</dbReference>
<feature type="domain" description="HTH lacI-type" evidence="4">
    <location>
        <begin position="41"/>
        <end position="95"/>
    </location>
</feature>
<evidence type="ECO:0000313" key="6">
    <source>
        <dbReference type="Proteomes" id="UP001500466"/>
    </source>
</evidence>
<keyword evidence="6" id="KW-1185">Reference proteome</keyword>
<dbReference type="PANTHER" id="PTHR30146">
    <property type="entry name" value="LACI-RELATED TRANSCRIPTIONAL REPRESSOR"/>
    <property type="match status" value="1"/>
</dbReference>
<dbReference type="PROSITE" id="PS50932">
    <property type="entry name" value="HTH_LACI_2"/>
    <property type="match status" value="1"/>
</dbReference>
<reference evidence="6" key="1">
    <citation type="journal article" date="2019" name="Int. J. Syst. Evol. Microbiol.">
        <title>The Global Catalogue of Microorganisms (GCM) 10K type strain sequencing project: providing services to taxonomists for standard genome sequencing and annotation.</title>
        <authorList>
            <consortium name="The Broad Institute Genomics Platform"/>
            <consortium name="The Broad Institute Genome Sequencing Center for Infectious Disease"/>
            <person name="Wu L."/>
            <person name="Ma J."/>
        </authorList>
    </citation>
    <scope>NUCLEOTIDE SEQUENCE [LARGE SCALE GENOMIC DNA]</scope>
    <source>
        <strain evidence="6">JCM 17986</strain>
    </source>
</reference>
<dbReference type="PANTHER" id="PTHR30146:SF153">
    <property type="entry name" value="LACTOSE OPERON REPRESSOR"/>
    <property type="match status" value="1"/>
</dbReference>
<evidence type="ECO:0000256" key="2">
    <source>
        <dbReference type="ARBA" id="ARBA00023125"/>
    </source>
</evidence>
<organism evidence="5 6">
    <name type="scientific">Yinghuangia aomiensis</name>
    <dbReference type="NCBI Taxonomy" id="676205"/>
    <lineage>
        <taxon>Bacteria</taxon>
        <taxon>Bacillati</taxon>
        <taxon>Actinomycetota</taxon>
        <taxon>Actinomycetes</taxon>
        <taxon>Kitasatosporales</taxon>
        <taxon>Streptomycetaceae</taxon>
        <taxon>Yinghuangia</taxon>
    </lineage>
</organism>
<evidence type="ECO:0000259" key="4">
    <source>
        <dbReference type="PROSITE" id="PS50932"/>
    </source>
</evidence>
<dbReference type="SUPFAM" id="SSF53822">
    <property type="entry name" value="Periplasmic binding protein-like I"/>
    <property type="match status" value="1"/>
</dbReference>
<keyword evidence="1" id="KW-0805">Transcription regulation</keyword>
<evidence type="ECO:0000313" key="5">
    <source>
        <dbReference type="EMBL" id="GAA4951421.1"/>
    </source>
</evidence>
<gene>
    <name evidence="5" type="ORF">GCM10023205_10340</name>
</gene>
<dbReference type="SMART" id="SM00354">
    <property type="entry name" value="HTH_LACI"/>
    <property type="match status" value="1"/>
</dbReference>
<proteinExistence type="predicted"/>
<dbReference type="CDD" id="cd01392">
    <property type="entry name" value="HTH_LacI"/>
    <property type="match status" value="1"/>
</dbReference>
<dbReference type="Gene3D" id="1.10.260.40">
    <property type="entry name" value="lambda repressor-like DNA-binding domains"/>
    <property type="match status" value="1"/>
</dbReference>
<dbReference type="PROSITE" id="PS00356">
    <property type="entry name" value="HTH_LACI_1"/>
    <property type="match status" value="1"/>
</dbReference>
<dbReference type="InterPro" id="IPR010982">
    <property type="entry name" value="Lambda_DNA-bd_dom_sf"/>
</dbReference>
<accession>A0ABP9GRX4</accession>